<keyword evidence="5" id="KW-0812">Transmembrane</keyword>
<gene>
    <name evidence="6" type="ORF">RRG08_025829</name>
</gene>
<name>A0AAE0Y2Z9_9GAST</name>
<evidence type="ECO:0000256" key="2">
    <source>
        <dbReference type="ARBA" id="ARBA00008712"/>
    </source>
</evidence>
<evidence type="ECO:0000313" key="7">
    <source>
        <dbReference type="Proteomes" id="UP001283361"/>
    </source>
</evidence>
<feature type="transmembrane region" description="Helical" evidence="5">
    <location>
        <begin position="66"/>
        <end position="87"/>
    </location>
</feature>
<evidence type="ECO:0000256" key="1">
    <source>
        <dbReference type="ARBA" id="ARBA00004613"/>
    </source>
</evidence>
<keyword evidence="4" id="KW-1015">Disulfide bond</keyword>
<protein>
    <recommendedName>
        <fullName evidence="8">Dermatopontin</fullName>
    </recommendedName>
</protein>
<dbReference type="PANTHER" id="PTHR15040:SF1">
    <property type="entry name" value="DERMATOPONTIN-LIKE ISOFORM X1"/>
    <property type="match status" value="1"/>
</dbReference>
<dbReference type="AlphaFoldDB" id="A0AAE0Y2Z9"/>
<reference evidence="6" key="1">
    <citation type="journal article" date="2023" name="G3 (Bethesda)">
        <title>A reference genome for the long-term kleptoplast-retaining sea slug Elysia crispata morphotype clarki.</title>
        <authorList>
            <person name="Eastman K.E."/>
            <person name="Pendleton A.L."/>
            <person name="Shaikh M.A."/>
            <person name="Suttiyut T."/>
            <person name="Ogas R."/>
            <person name="Tomko P."/>
            <person name="Gavelis G."/>
            <person name="Widhalm J.R."/>
            <person name="Wisecaver J.H."/>
        </authorList>
    </citation>
    <scope>NUCLEOTIDE SEQUENCE</scope>
    <source>
        <strain evidence="6">ECLA1</strain>
    </source>
</reference>
<dbReference type="PANTHER" id="PTHR15040">
    <property type="entry name" value="DERMATOPONTIN-RELATED"/>
    <property type="match status" value="1"/>
</dbReference>
<dbReference type="GO" id="GO:0030199">
    <property type="term" value="P:collagen fibril organization"/>
    <property type="evidence" value="ECO:0007669"/>
    <property type="project" value="TreeGrafter"/>
</dbReference>
<keyword evidence="3" id="KW-0964">Secreted</keyword>
<dbReference type="GO" id="GO:0031012">
    <property type="term" value="C:extracellular matrix"/>
    <property type="evidence" value="ECO:0007669"/>
    <property type="project" value="TreeGrafter"/>
</dbReference>
<evidence type="ECO:0000256" key="4">
    <source>
        <dbReference type="ARBA" id="ARBA00023157"/>
    </source>
</evidence>
<dbReference type="Pfam" id="PF14704">
    <property type="entry name" value="DERM"/>
    <property type="match status" value="1"/>
</dbReference>
<evidence type="ECO:0000256" key="5">
    <source>
        <dbReference type="SAM" id="Phobius"/>
    </source>
</evidence>
<proteinExistence type="inferred from homology"/>
<dbReference type="GO" id="GO:0005615">
    <property type="term" value="C:extracellular space"/>
    <property type="evidence" value="ECO:0007669"/>
    <property type="project" value="TreeGrafter"/>
</dbReference>
<comment type="subcellular location">
    <subcellularLocation>
        <location evidence="1">Secreted</location>
    </subcellularLocation>
</comment>
<keyword evidence="7" id="KW-1185">Reference proteome</keyword>
<keyword evidence="5" id="KW-1133">Transmembrane helix</keyword>
<organism evidence="6 7">
    <name type="scientific">Elysia crispata</name>
    <name type="common">lettuce slug</name>
    <dbReference type="NCBI Taxonomy" id="231223"/>
    <lineage>
        <taxon>Eukaryota</taxon>
        <taxon>Metazoa</taxon>
        <taxon>Spiralia</taxon>
        <taxon>Lophotrochozoa</taxon>
        <taxon>Mollusca</taxon>
        <taxon>Gastropoda</taxon>
        <taxon>Heterobranchia</taxon>
        <taxon>Euthyneura</taxon>
        <taxon>Panpulmonata</taxon>
        <taxon>Sacoglossa</taxon>
        <taxon>Placobranchoidea</taxon>
        <taxon>Plakobranchidae</taxon>
        <taxon>Elysia</taxon>
    </lineage>
</organism>
<evidence type="ECO:0000313" key="6">
    <source>
        <dbReference type="EMBL" id="KAK3731287.1"/>
    </source>
</evidence>
<accession>A0AAE0Y2Z9</accession>
<dbReference type="InterPro" id="IPR026645">
    <property type="entry name" value="Dermatopontin"/>
</dbReference>
<sequence>MSRYNVSSYTNFPHENWSVRDCSGQALYKRHHNHSEVHRHRLAQFARILPVRPVYILRKPIMRGSVSALPAVLTVLSAVCLLGVAAVDYDTDFDASFKYECPAGQMLSYVYSTHSNYYEDRRFKFECRAGPSNAVSATCTWSNWVNDEARPLNFICPANKAITGVHSYHTGIYEDRRFNFKCCDLKGYKTTGCALTDYRNGFDYSLTYNVPEGQVLAGWFSMYSGYHNDRRNKFLACSLRK</sequence>
<keyword evidence="5" id="KW-0472">Membrane</keyword>
<evidence type="ECO:0008006" key="8">
    <source>
        <dbReference type="Google" id="ProtNLM"/>
    </source>
</evidence>
<comment type="caution">
    <text evidence="6">The sequence shown here is derived from an EMBL/GenBank/DDBJ whole genome shotgun (WGS) entry which is preliminary data.</text>
</comment>
<evidence type="ECO:0000256" key="3">
    <source>
        <dbReference type="ARBA" id="ARBA00022525"/>
    </source>
</evidence>
<dbReference type="Proteomes" id="UP001283361">
    <property type="component" value="Unassembled WGS sequence"/>
</dbReference>
<comment type="similarity">
    <text evidence="2">Belongs to the dermatopontin family.</text>
</comment>
<dbReference type="EMBL" id="JAWDGP010007018">
    <property type="protein sequence ID" value="KAK3731287.1"/>
    <property type="molecule type" value="Genomic_DNA"/>
</dbReference>